<keyword evidence="1" id="KW-0472">Membrane</keyword>
<keyword evidence="1" id="KW-0812">Transmembrane</keyword>
<dbReference type="EMBL" id="LNVX01000284">
    <property type="protein sequence ID" value="OEG70893.1"/>
    <property type="molecule type" value="Genomic_DNA"/>
</dbReference>
<keyword evidence="1" id="KW-1133">Transmembrane helix</keyword>
<evidence type="ECO:0000313" key="3">
    <source>
        <dbReference type="EMBL" id="OEG71005.1"/>
    </source>
</evidence>
<proteinExistence type="predicted"/>
<protein>
    <submittedName>
        <fullName evidence="3">Uncharacterized protein</fullName>
    </submittedName>
</protein>
<name>A0A1E5IKR0_ENDTX</name>
<comment type="caution">
    <text evidence="3">The sequence shown here is derived from an EMBL/GenBank/DDBJ whole genome shotgun (WGS) entry which is preliminary data.</text>
</comment>
<gene>
    <name evidence="2" type="ORF">ATZ36_00415</name>
    <name evidence="3" type="ORF">ATZ36_03360</name>
</gene>
<evidence type="ECO:0000313" key="2">
    <source>
        <dbReference type="EMBL" id="OEG70893.1"/>
    </source>
</evidence>
<sequence length="66" mass="7620">MFGEIDFKKIKVAFVIFEIYFIASASEHFRIAFAAVNNKLYKTVYLMAIIAPSILVAIFHWMPMCV</sequence>
<evidence type="ECO:0000256" key="1">
    <source>
        <dbReference type="SAM" id="Phobius"/>
    </source>
</evidence>
<feature type="transmembrane region" description="Helical" evidence="1">
    <location>
        <begin position="43"/>
        <end position="62"/>
    </location>
</feature>
<dbReference type="Proteomes" id="UP000095237">
    <property type="component" value="Unassembled WGS sequence"/>
</dbReference>
<feature type="transmembrane region" description="Helical" evidence="1">
    <location>
        <begin position="12"/>
        <end position="31"/>
    </location>
</feature>
<dbReference type="AlphaFoldDB" id="A0A1E5IKR0"/>
<keyword evidence="4" id="KW-1185">Reference proteome</keyword>
<organism evidence="3 4">
    <name type="scientific">Endomicrobium trichonymphae</name>
    <dbReference type="NCBI Taxonomy" id="1408204"/>
    <lineage>
        <taxon>Bacteria</taxon>
        <taxon>Pseudomonadati</taxon>
        <taxon>Elusimicrobiota</taxon>
        <taxon>Endomicrobiia</taxon>
        <taxon>Endomicrobiales</taxon>
        <taxon>Endomicrobiaceae</taxon>
        <taxon>Candidatus Endomicrobiellum</taxon>
    </lineage>
</organism>
<reference evidence="3 4" key="1">
    <citation type="submission" date="2015-11" db="EMBL/GenBank/DDBJ databases">
        <title>Evidence for parallel genomic evolution in an endosymbiosis of termite gut flagellates.</title>
        <authorList>
            <person name="Zheng H."/>
        </authorList>
    </citation>
    <scope>NUCLEOTIDE SEQUENCE [LARGE SCALE GENOMIC DNA]</scope>
    <source>
        <strain evidence="3 4">CET450</strain>
    </source>
</reference>
<accession>A0A1E5IKR0</accession>
<evidence type="ECO:0000313" key="4">
    <source>
        <dbReference type="Proteomes" id="UP000095237"/>
    </source>
</evidence>
<dbReference type="EMBL" id="LNVX01000248">
    <property type="protein sequence ID" value="OEG71005.1"/>
    <property type="molecule type" value="Genomic_DNA"/>
</dbReference>